<evidence type="ECO:0000313" key="1">
    <source>
        <dbReference type="EMBL" id="KIW31048.1"/>
    </source>
</evidence>
<dbReference type="EMBL" id="KN847041">
    <property type="protein sequence ID" value="KIW31048.1"/>
    <property type="molecule type" value="Genomic_DNA"/>
</dbReference>
<dbReference type="Proteomes" id="UP000054466">
    <property type="component" value="Unassembled WGS sequence"/>
</dbReference>
<dbReference type="AlphaFoldDB" id="A0A0D2CIV7"/>
<dbReference type="HOGENOM" id="CLU_1916849_0_0_1"/>
<organism evidence="1 2">
    <name type="scientific">Cladophialophora immunda</name>
    <dbReference type="NCBI Taxonomy" id="569365"/>
    <lineage>
        <taxon>Eukaryota</taxon>
        <taxon>Fungi</taxon>
        <taxon>Dikarya</taxon>
        <taxon>Ascomycota</taxon>
        <taxon>Pezizomycotina</taxon>
        <taxon>Eurotiomycetes</taxon>
        <taxon>Chaetothyriomycetidae</taxon>
        <taxon>Chaetothyriales</taxon>
        <taxon>Herpotrichiellaceae</taxon>
        <taxon>Cladophialophora</taxon>
    </lineage>
</organism>
<sequence>MSRLQLYAYSFPIAIEGSIRSLCSVVGSNGNRLLRCLLRKCAPPHTSAFLSERTFLLPDCCLGTVSDDILNRDQMITLNFLCILNLTGGDLVSWAAGLIKAQLRCCGTPASNRLRGRSCGAGHMVADCGIRE</sequence>
<name>A0A0D2CIV7_9EURO</name>
<protein>
    <submittedName>
        <fullName evidence="1">Uncharacterized protein</fullName>
    </submittedName>
</protein>
<evidence type="ECO:0000313" key="2">
    <source>
        <dbReference type="Proteomes" id="UP000054466"/>
    </source>
</evidence>
<gene>
    <name evidence="1" type="ORF">PV07_02731</name>
</gene>
<keyword evidence="2" id="KW-1185">Reference proteome</keyword>
<reference evidence="1 2" key="1">
    <citation type="submission" date="2015-01" db="EMBL/GenBank/DDBJ databases">
        <title>The Genome Sequence of Cladophialophora immunda CBS83496.</title>
        <authorList>
            <consortium name="The Broad Institute Genomics Platform"/>
            <person name="Cuomo C."/>
            <person name="de Hoog S."/>
            <person name="Gorbushina A."/>
            <person name="Stielow B."/>
            <person name="Teixiera M."/>
            <person name="Abouelleil A."/>
            <person name="Chapman S.B."/>
            <person name="Priest M."/>
            <person name="Young S.K."/>
            <person name="Wortman J."/>
            <person name="Nusbaum C."/>
            <person name="Birren B."/>
        </authorList>
    </citation>
    <scope>NUCLEOTIDE SEQUENCE [LARGE SCALE GENOMIC DNA]</scope>
    <source>
        <strain evidence="1 2">CBS 83496</strain>
    </source>
</reference>
<proteinExistence type="predicted"/>
<accession>A0A0D2CIV7</accession>
<dbReference type="RefSeq" id="XP_016251264.1">
    <property type="nucleotide sequence ID" value="XM_016389362.1"/>
</dbReference>
<dbReference type="GeneID" id="27341925"/>
<dbReference type="VEuPathDB" id="FungiDB:PV07_02731"/>